<dbReference type="InterPro" id="IPR019264">
    <property type="entry name" value="DUF2179"/>
</dbReference>
<dbReference type="PANTHER" id="PTHR33545">
    <property type="entry name" value="UPF0750 MEMBRANE PROTEIN YITT-RELATED"/>
    <property type="match status" value="1"/>
</dbReference>
<dbReference type="Proteomes" id="UP000284662">
    <property type="component" value="Unassembled WGS sequence"/>
</dbReference>
<dbReference type="CDD" id="cd16380">
    <property type="entry name" value="YitT_C"/>
    <property type="match status" value="1"/>
</dbReference>
<evidence type="ECO:0000256" key="4">
    <source>
        <dbReference type="ARBA" id="ARBA00022989"/>
    </source>
</evidence>
<evidence type="ECO:0000256" key="2">
    <source>
        <dbReference type="ARBA" id="ARBA00022475"/>
    </source>
</evidence>
<reference evidence="10 11" key="1">
    <citation type="submission" date="2018-08" db="EMBL/GenBank/DDBJ databases">
        <title>A genome reference for cultivated species of the human gut microbiota.</title>
        <authorList>
            <person name="Zou Y."/>
            <person name="Xue W."/>
            <person name="Luo G."/>
        </authorList>
    </citation>
    <scope>NUCLEOTIDE SEQUENCE [LARGE SCALE GENOMIC DNA]</scope>
    <source>
        <strain evidence="9 11">AF27-12</strain>
        <strain evidence="8 10">AF29-2</strain>
    </source>
</reference>
<dbReference type="AlphaFoldDB" id="A0A412CEP1"/>
<feature type="transmembrane region" description="Helical" evidence="6">
    <location>
        <begin position="74"/>
        <end position="95"/>
    </location>
</feature>
<proteinExistence type="predicted"/>
<evidence type="ECO:0000256" key="6">
    <source>
        <dbReference type="SAM" id="Phobius"/>
    </source>
</evidence>
<feature type="transmembrane region" description="Helical" evidence="6">
    <location>
        <begin position="170"/>
        <end position="189"/>
    </location>
</feature>
<keyword evidence="4 6" id="KW-1133">Transmembrane helix</keyword>
<feature type="domain" description="DUF2179" evidence="7">
    <location>
        <begin position="218"/>
        <end position="272"/>
    </location>
</feature>
<feature type="transmembrane region" description="Helical" evidence="6">
    <location>
        <begin position="101"/>
        <end position="123"/>
    </location>
</feature>
<gene>
    <name evidence="9" type="ORF">DWY77_05370</name>
    <name evidence="8" type="ORF">DWZ11_06720</name>
</gene>
<dbReference type="Pfam" id="PF10035">
    <property type="entry name" value="DUF2179"/>
    <property type="match status" value="1"/>
</dbReference>
<dbReference type="EMBL" id="QRST01000010">
    <property type="protein sequence ID" value="RGQ05396.1"/>
    <property type="molecule type" value="Genomic_DNA"/>
</dbReference>
<evidence type="ECO:0000256" key="1">
    <source>
        <dbReference type="ARBA" id="ARBA00004651"/>
    </source>
</evidence>
<comment type="caution">
    <text evidence="9">The sequence shown here is derived from an EMBL/GenBank/DDBJ whole genome shotgun (WGS) entry which is preliminary data.</text>
</comment>
<organism evidence="9 11">
    <name type="scientific">Megamonas rupellensis</name>
    <dbReference type="NCBI Taxonomy" id="491921"/>
    <lineage>
        <taxon>Bacteria</taxon>
        <taxon>Bacillati</taxon>
        <taxon>Bacillota</taxon>
        <taxon>Negativicutes</taxon>
        <taxon>Selenomonadales</taxon>
        <taxon>Selenomonadaceae</taxon>
        <taxon>Megamonas</taxon>
    </lineage>
</organism>
<dbReference type="InterPro" id="IPR051461">
    <property type="entry name" value="UPF0750_membrane"/>
</dbReference>
<dbReference type="InterPro" id="IPR003740">
    <property type="entry name" value="YitT"/>
</dbReference>
<dbReference type="Gene3D" id="3.30.70.120">
    <property type="match status" value="1"/>
</dbReference>
<dbReference type="Pfam" id="PF02588">
    <property type="entry name" value="YitT_membrane"/>
    <property type="match status" value="1"/>
</dbReference>
<dbReference type="PANTHER" id="PTHR33545:SF5">
    <property type="entry name" value="UPF0750 MEMBRANE PROTEIN YITT"/>
    <property type="match status" value="1"/>
</dbReference>
<evidence type="ECO:0000259" key="7">
    <source>
        <dbReference type="Pfam" id="PF10035"/>
    </source>
</evidence>
<dbReference type="Proteomes" id="UP000286147">
    <property type="component" value="Unassembled WGS sequence"/>
</dbReference>
<keyword evidence="2" id="KW-1003">Cell membrane</keyword>
<feature type="transmembrane region" description="Helical" evidence="6">
    <location>
        <begin position="7"/>
        <end position="27"/>
    </location>
</feature>
<sequence>MLNHAMRYVIIIIGCLLAAAAYNLFLIPMNFLSGGLAGIAFILYYLFNLPIGIMNFLLNIPILYIAYRYFGRLYFFDTILGTILFSVALDLTAFLNAYPPLSEPMLCAIVGGVISGIGFGLIFRSNCNTGGVDVIAALIKKLYSYNVGTMVFVLDCLIILSSVWLFDYNIAVYTFICMYLGGVLTNKMIDGFNMRKSIMIITEKPEAIADAIMIELDRGVTFLYGQGAYTKNNRKVIYVVITMRQVSRIKELTLDIDKNAFFIISDAREVTGEGFSHH</sequence>
<dbReference type="PIRSF" id="PIRSF006483">
    <property type="entry name" value="Membrane_protein_YitT"/>
    <property type="match status" value="1"/>
</dbReference>
<feature type="transmembrane region" description="Helical" evidence="6">
    <location>
        <begin position="39"/>
        <end position="67"/>
    </location>
</feature>
<dbReference type="RefSeq" id="WP_018999054.1">
    <property type="nucleotide sequence ID" value="NZ_NAKQ01000010.1"/>
</dbReference>
<evidence type="ECO:0000256" key="3">
    <source>
        <dbReference type="ARBA" id="ARBA00022692"/>
    </source>
</evidence>
<keyword evidence="3 6" id="KW-0812">Transmembrane</keyword>
<comment type="subcellular location">
    <subcellularLocation>
        <location evidence="1">Cell membrane</location>
        <topology evidence="1">Multi-pass membrane protein</topology>
    </subcellularLocation>
</comment>
<evidence type="ECO:0000256" key="5">
    <source>
        <dbReference type="ARBA" id="ARBA00023136"/>
    </source>
</evidence>
<name>A0A412CEP1_9FIRM</name>
<keyword evidence="5 6" id="KW-0472">Membrane</keyword>
<dbReference type="EMBL" id="QRTP01000010">
    <property type="protein sequence ID" value="RGQ83774.1"/>
    <property type="molecule type" value="Genomic_DNA"/>
</dbReference>
<evidence type="ECO:0000313" key="11">
    <source>
        <dbReference type="Proteomes" id="UP000286147"/>
    </source>
</evidence>
<accession>A0A412CEP1</accession>
<dbReference type="GO" id="GO:0005886">
    <property type="term" value="C:plasma membrane"/>
    <property type="evidence" value="ECO:0007669"/>
    <property type="project" value="UniProtKB-SubCell"/>
</dbReference>
<feature type="transmembrane region" description="Helical" evidence="6">
    <location>
        <begin position="143"/>
        <end position="164"/>
    </location>
</feature>
<evidence type="ECO:0000313" key="10">
    <source>
        <dbReference type="Proteomes" id="UP000284662"/>
    </source>
</evidence>
<protein>
    <submittedName>
        <fullName evidence="9">YitT family protein</fullName>
    </submittedName>
</protein>
<dbReference type="InterPro" id="IPR015867">
    <property type="entry name" value="N-reg_PII/ATP_PRibTrfase_C"/>
</dbReference>
<evidence type="ECO:0000313" key="9">
    <source>
        <dbReference type="EMBL" id="RGQ83774.1"/>
    </source>
</evidence>
<evidence type="ECO:0000313" key="8">
    <source>
        <dbReference type="EMBL" id="RGQ05396.1"/>
    </source>
</evidence>